<keyword evidence="1" id="KW-0812">Transmembrane</keyword>
<dbReference type="EMBL" id="CP136924">
    <property type="protein sequence ID" value="WXA02359.1"/>
    <property type="molecule type" value="Genomic_DNA"/>
</dbReference>
<evidence type="ECO:0000256" key="1">
    <source>
        <dbReference type="SAM" id="Phobius"/>
    </source>
</evidence>
<organism evidence="3">
    <name type="scientific">Mangrovimonas cancribranchiae</name>
    <dbReference type="NCBI Taxonomy" id="3080055"/>
    <lineage>
        <taxon>Bacteria</taxon>
        <taxon>Pseudomonadati</taxon>
        <taxon>Bacteroidota</taxon>
        <taxon>Flavobacteriia</taxon>
        <taxon>Flavobacteriales</taxon>
        <taxon>Flavobacteriaceae</taxon>
        <taxon>Mangrovimonas</taxon>
    </lineage>
</organism>
<gene>
    <name evidence="3" type="ORF">R3L15_10130</name>
    <name evidence="2" type="ORF">R3L16_11455</name>
</gene>
<proteinExistence type="predicted"/>
<name>A0AAU6P4M6_9FLAO</name>
<protein>
    <submittedName>
        <fullName evidence="3">Uncharacterized protein</fullName>
    </submittedName>
</protein>
<dbReference type="RefSeq" id="WP_338731493.1">
    <property type="nucleotide sequence ID" value="NZ_CP136924.1"/>
</dbReference>
<keyword evidence="1" id="KW-0472">Membrane</keyword>
<evidence type="ECO:0000313" key="2">
    <source>
        <dbReference type="EMBL" id="WXA02359.1"/>
    </source>
</evidence>
<dbReference type="Proteomes" id="UP001368318">
    <property type="component" value="Chromosome"/>
</dbReference>
<dbReference type="KEGG" id="mcaa:R3L15_10130"/>
<keyword evidence="4" id="KW-1185">Reference proteome</keyword>
<dbReference type="EMBL" id="CP136925">
    <property type="protein sequence ID" value="WXA12479.1"/>
    <property type="molecule type" value="Genomic_DNA"/>
</dbReference>
<keyword evidence="1" id="KW-1133">Transmembrane helix</keyword>
<evidence type="ECO:0000313" key="4">
    <source>
        <dbReference type="Proteomes" id="UP001368318"/>
    </source>
</evidence>
<sequence>MNFFTTKVVLELELTEDQILSKVKTITTKKSLNNLINTSNVPFEGEIAEDSFTIYPLFDYGINMFGRPEILGNLEKNDIATKLHITSKFPLYFQFILIGILTINLSIVILSINVEILFHLFSLLTLLIFWYSMNRKSEKSIQILKDTLLPHE</sequence>
<reference evidence="3 4" key="1">
    <citation type="submission" date="2023-10" db="EMBL/GenBank/DDBJ databases">
        <title>Culture-based analysis of two novel bacteria associated with mangrove crab gills.</title>
        <authorList>
            <person name="Yang X."/>
            <person name="Garuglieri E."/>
            <person name="Van Goethem M.W."/>
            <person name="Fusi M."/>
            <person name="Marasco R."/>
            <person name="Daffonchio D.G."/>
        </authorList>
    </citation>
    <scope>NUCLEOTIDE SEQUENCE</scope>
    <source>
        <strain evidence="3">UG2-1</strain>
        <strain evidence="2">UG2-2</strain>
        <strain evidence="4">UG2_2</strain>
    </source>
</reference>
<evidence type="ECO:0000313" key="3">
    <source>
        <dbReference type="EMBL" id="WXA12479.1"/>
    </source>
</evidence>
<accession>A0AAU6P4M6</accession>
<feature type="transmembrane region" description="Helical" evidence="1">
    <location>
        <begin position="91"/>
        <end position="110"/>
    </location>
</feature>
<dbReference type="AlphaFoldDB" id="A0AAU6P4M6"/>
<feature type="transmembrane region" description="Helical" evidence="1">
    <location>
        <begin position="116"/>
        <end position="133"/>
    </location>
</feature>